<sequence>MRLKLVNQRNMRTTSVGLMIGEGDAMVSINVLEGMTQVGTLFVTSDASQTRVGGSHTLGTQPAAVVAPHLVKGGRCCQRLKMIRREGFEQYEGKKARHSGEAYIVAYMVFIYVEVVSILVKVVVVKNDVNDDEESYFAKEFQLL</sequence>
<comment type="caution">
    <text evidence="2">The sequence shown here is derived from an EMBL/GenBank/DDBJ whole genome shotgun (WGS) entry which is preliminary data.</text>
</comment>
<evidence type="ECO:0000313" key="3">
    <source>
        <dbReference type="Proteomes" id="UP000824120"/>
    </source>
</evidence>
<dbReference type="AlphaFoldDB" id="A0A9J6A7E4"/>
<proteinExistence type="predicted"/>
<reference evidence="2 3" key="1">
    <citation type="submission" date="2020-09" db="EMBL/GenBank/DDBJ databases">
        <title>De no assembly of potato wild relative species, Solanum commersonii.</title>
        <authorList>
            <person name="Cho K."/>
        </authorList>
    </citation>
    <scope>NUCLEOTIDE SEQUENCE [LARGE SCALE GENOMIC DNA]</scope>
    <source>
        <strain evidence="2">LZ3.2</strain>
        <tissue evidence="2">Leaf</tissue>
    </source>
</reference>
<evidence type="ECO:0000313" key="2">
    <source>
        <dbReference type="EMBL" id="KAG5620156.1"/>
    </source>
</evidence>
<keyword evidence="3" id="KW-1185">Reference proteome</keyword>
<organism evidence="2 3">
    <name type="scientific">Solanum commersonii</name>
    <name type="common">Commerson's wild potato</name>
    <name type="synonym">Commerson's nightshade</name>
    <dbReference type="NCBI Taxonomy" id="4109"/>
    <lineage>
        <taxon>Eukaryota</taxon>
        <taxon>Viridiplantae</taxon>
        <taxon>Streptophyta</taxon>
        <taxon>Embryophyta</taxon>
        <taxon>Tracheophyta</taxon>
        <taxon>Spermatophyta</taxon>
        <taxon>Magnoliopsida</taxon>
        <taxon>eudicotyledons</taxon>
        <taxon>Gunneridae</taxon>
        <taxon>Pentapetalae</taxon>
        <taxon>asterids</taxon>
        <taxon>lamiids</taxon>
        <taxon>Solanales</taxon>
        <taxon>Solanaceae</taxon>
        <taxon>Solanoideae</taxon>
        <taxon>Solaneae</taxon>
        <taxon>Solanum</taxon>
    </lineage>
</organism>
<keyword evidence="1" id="KW-1133">Transmembrane helix</keyword>
<name>A0A9J6A7E4_SOLCO</name>
<feature type="transmembrane region" description="Helical" evidence="1">
    <location>
        <begin position="104"/>
        <end position="124"/>
    </location>
</feature>
<dbReference type="OrthoDB" id="1328719at2759"/>
<dbReference type="Proteomes" id="UP000824120">
    <property type="component" value="Chromosome 2"/>
</dbReference>
<evidence type="ECO:0000256" key="1">
    <source>
        <dbReference type="SAM" id="Phobius"/>
    </source>
</evidence>
<accession>A0A9J6A7E4</accession>
<dbReference type="EMBL" id="JACXVP010000002">
    <property type="protein sequence ID" value="KAG5620156.1"/>
    <property type="molecule type" value="Genomic_DNA"/>
</dbReference>
<keyword evidence="1" id="KW-0472">Membrane</keyword>
<gene>
    <name evidence="2" type="ORF">H5410_005374</name>
</gene>
<keyword evidence="1" id="KW-0812">Transmembrane</keyword>
<protein>
    <submittedName>
        <fullName evidence="2">Uncharacterized protein</fullName>
    </submittedName>
</protein>